<evidence type="ECO:0008006" key="4">
    <source>
        <dbReference type="Google" id="ProtNLM"/>
    </source>
</evidence>
<protein>
    <recommendedName>
        <fullName evidence="4">Transmembrane protein</fullName>
    </recommendedName>
</protein>
<evidence type="ECO:0000256" key="1">
    <source>
        <dbReference type="SAM" id="Phobius"/>
    </source>
</evidence>
<dbReference type="AlphaFoldDB" id="A0A7J6XDQ3"/>
<organism evidence="2 3">
    <name type="scientific">Thalictrum thalictroides</name>
    <name type="common">Rue-anemone</name>
    <name type="synonym">Anemone thalictroides</name>
    <dbReference type="NCBI Taxonomy" id="46969"/>
    <lineage>
        <taxon>Eukaryota</taxon>
        <taxon>Viridiplantae</taxon>
        <taxon>Streptophyta</taxon>
        <taxon>Embryophyta</taxon>
        <taxon>Tracheophyta</taxon>
        <taxon>Spermatophyta</taxon>
        <taxon>Magnoliopsida</taxon>
        <taxon>Ranunculales</taxon>
        <taxon>Ranunculaceae</taxon>
        <taxon>Thalictroideae</taxon>
        <taxon>Thalictrum</taxon>
    </lineage>
</organism>
<dbReference type="Proteomes" id="UP000554482">
    <property type="component" value="Unassembled WGS sequence"/>
</dbReference>
<evidence type="ECO:0000313" key="3">
    <source>
        <dbReference type="Proteomes" id="UP000554482"/>
    </source>
</evidence>
<keyword evidence="1" id="KW-0472">Membrane</keyword>
<evidence type="ECO:0000313" key="2">
    <source>
        <dbReference type="EMBL" id="KAF5207137.1"/>
    </source>
</evidence>
<keyword evidence="3" id="KW-1185">Reference proteome</keyword>
<dbReference type="PROSITE" id="PS51257">
    <property type="entry name" value="PROKAR_LIPOPROTEIN"/>
    <property type="match status" value="1"/>
</dbReference>
<keyword evidence="1" id="KW-1133">Transmembrane helix</keyword>
<comment type="caution">
    <text evidence="2">The sequence shown here is derived from an EMBL/GenBank/DDBJ whole genome shotgun (WGS) entry which is preliminary data.</text>
</comment>
<accession>A0A7J6XDQ3</accession>
<sequence>MEAMNRTSVRSHHPHSGSGLPLGAIVGIIAACVLFVVALVWLVRCLQGRGLVPWTVEQATEEERGPPVSAVGPLVCLDERLATISERSCEGSSN</sequence>
<gene>
    <name evidence="2" type="ORF">FRX31_003274</name>
</gene>
<keyword evidence="1" id="KW-0812">Transmembrane</keyword>
<name>A0A7J6XDQ3_THATH</name>
<feature type="transmembrane region" description="Helical" evidence="1">
    <location>
        <begin position="20"/>
        <end position="43"/>
    </location>
</feature>
<reference evidence="2 3" key="1">
    <citation type="submission" date="2020-06" db="EMBL/GenBank/DDBJ databases">
        <title>Transcriptomic and genomic resources for Thalictrum thalictroides and T. hernandezii: Facilitating candidate gene discovery in an emerging model plant lineage.</title>
        <authorList>
            <person name="Arias T."/>
            <person name="Riano-Pachon D.M."/>
            <person name="Di Stilio V.S."/>
        </authorList>
    </citation>
    <scope>NUCLEOTIDE SEQUENCE [LARGE SCALE GENOMIC DNA]</scope>
    <source>
        <strain evidence="3">cv. WT478/WT964</strain>
        <tissue evidence="2">Leaves</tissue>
    </source>
</reference>
<proteinExistence type="predicted"/>
<dbReference type="EMBL" id="JABWDY010001784">
    <property type="protein sequence ID" value="KAF5207137.1"/>
    <property type="molecule type" value="Genomic_DNA"/>
</dbReference>